<dbReference type="Proteomes" id="UP000476064">
    <property type="component" value="Chromosome"/>
</dbReference>
<keyword evidence="1" id="KW-0812">Transmembrane</keyword>
<reference evidence="2 3" key="1">
    <citation type="submission" date="2020-01" db="EMBL/GenBank/DDBJ databases">
        <title>Paenibacillus sp. nov., isolated from tomato rhizosphere.</title>
        <authorList>
            <person name="Weon H.-Y."/>
            <person name="Lee S.A."/>
        </authorList>
    </citation>
    <scope>NUCLEOTIDE SEQUENCE [LARGE SCALE GENOMIC DNA]</scope>
    <source>
        <strain evidence="2 3">12200R-189</strain>
    </source>
</reference>
<dbReference type="AlphaFoldDB" id="A0A6C0FVQ4"/>
<feature type="transmembrane region" description="Helical" evidence="1">
    <location>
        <begin position="38"/>
        <end position="58"/>
    </location>
</feature>
<gene>
    <name evidence="2" type="ORF">GXP70_13180</name>
</gene>
<dbReference type="KEGG" id="plyc:GXP70_13180"/>
<keyword evidence="1" id="KW-0472">Membrane</keyword>
<name>A0A6C0FVQ4_9BACL</name>
<dbReference type="EMBL" id="CP048209">
    <property type="protein sequence ID" value="QHT60807.1"/>
    <property type="molecule type" value="Genomic_DNA"/>
</dbReference>
<evidence type="ECO:0000256" key="1">
    <source>
        <dbReference type="SAM" id="Phobius"/>
    </source>
</evidence>
<feature type="transmembrane region" description="Helical" evidence="1">
    <location>
        <begin position="7"/>
        <end position="26"/>
    </location>
</feature>
<proteinExistence type="predicted"/>
<protein>
    <submittedName>
        <fullName evidence="2">Uncharacterized protein</fullName>
    </submittedName>
</protein>
<organism evidence="2 3">
    <name type="scientific">Paenibacillus lycopersici</name>
    <dbReference type="NCBI Taxonomy" id="2704462"/>
    <lineage>
        <taxon>Bacteria</taxon>
        <taxon>Bacillati</taxon>
        <taxon>Bacillota</taxon>
        <taxon>Bacilli</taxon>
        <taxon>Bacillales</taxon>
        <taxon>Paenibacillaceae</taxon>
        <taxon>Paenibacillus</taxon>
    </lineage>
</organism>
<feature type="transmembrane region" description="Helical" evidence="1">
    <location>
        <begin position="79"/>
        <end position="97"/>
    </location>
</feature>
<keyword evidence="3" id="KW-1185">Reference proteome</keyword>
<keyword evidence="1" id="KW-1133">Transmembrane helix</keyword>
<dbReference type="RefSeq" id="WP_162357247.1">
    <property type="nucleotide sequence ID" value="NZ_CP048209.1"/>
</dbReference>
<sequence length="98" mass="10901">MHQGRAIVLELLRICVVAALWLYLAAAVERHLFQKLELSGEAAVTRASGNLMLFYVLYRNWLQFRGWYTSSLNRKLGKRVTALLVVLGLAAIAASAAL</sequence>
<accession>A0A6C0FVQ4</accession>
<evidence type="ECO:0000313" key="2">
    <source>
        <dbReference type="EMBL" id="QHT60807.1"/>
    </source>
</evidence>
<evidence type="ECO:0000313" key="3">
    <source>
        <dbReference type="Proteomes" id="UP000476064"/>
    </source>
</evidence>